<organism evidence="1 2">
    <name type="scientific">Candolleomyces eurysporus</name>
    <dbReference type="NCBI Taxonomy" id="2828524"/>
    <lineage>
        <taxon>Eukaryota</taxon>
        <taxon>Fungi</taxon>
        <taxon>Dikarya</taxon>
        <taxon>Basidiomycota</taxon>
        <taxon>Agaricomycotina</taxon>
        <taxon>Agaricomycetes</taxon>
        <taxon>Agaricomycetidae</taxon>
        <taxon>Agaricales</taxon>
        <taxon>Agaricineae</taxon>
        <taxon>Psathyrellaceae</taxon>
        <taxon>Candolleomyces</taxon>
    </lineage>
</organism>
<comment type="caution">
    <text evidence="1">The sequence shown here is derived from an EMBL/GenBank/DDBJ whole genome shotgun (WGS) entry which is preliminary data.</text>
</comment>
<name>A0A9W8IVN6_9AGAR</name>
<accession>A0A9W8IVN6</accession>
<dbReference type="Proteomes" id="UP001140091">
    <property type="component" value="Unassembled WGS sequence"/>
</dbReference>
<evidence type="ECO:0000313" key="2">
    <source>
        <dbReference type="Proteomes" id="UP001140091"/>
    </source>
</evidence>
<reference evidence="1" key="1">
    <citation type="submission" date="2022-06" db="EMBL/GenBank/DDBJ databases">
        <title>Genome Sequence of Candolleomyces eurysporus.</title>
        <authorList>
            <person name="Buettner E."/>
        </authorList>
    </citation>
    <scope>NUCLEOTIDE SEQUENCE</scope>
    <source>
        <strain evidence="1">VTCC 930004</strain>
    </source>
</reference>
<protein>
    <submittedName>
        <fullName evidence="1">Uncharacterized protein</fullName>
    </submittedName>
</protein>
<keyword evidence="2" id="KW-1185">Reference proteome</keyword>
<evidence type="ECO:0000313" key="1">
    <source>
        <dbReference type="EMBL" id="KAJ2922639.1"/>
    </source>
</evidence>
<dbReference type="EMBL" id="JANBPK010001481">
    <property type="protein sequence ID" value="KAJ2922639.1"/>
    <property type="molecule type" value="Genomic_DNA"/>
</dbReference>
<dbReference type="AlphaFoldDB" id="A0A9W8IVN6"/>
<sequence>MAASLVYTPSTYDTLPSLHDAASEYHKRNVSDILDSSVRPLFLDSNLYEKYGVSLLHKHFSMGPTERLVEFHHTSTPWSIGEDKTDATLRHHDGYIVPRMFSFKNDESSEAGMPMPYEFAFTYDEPKALTEAEMAFFKVFSALLVAYKLQDILGICLLTDADNDFPLEITEGRANIMIKGNTIPADDVIEAVWIFSPEPLPATNESGEEGAEAKEFLLPPGKVPYRTWKCVKACKNTGTAHTVHSP</sequence>
<feature type="non-terminal residue" evidence="1">
    <location>
        <position position="246"/>
    </location>
</feature>
<dbReference type="OrthoDB" id="2322999at2759"/>
<proteinExistence type="predicted"/>
<gene>
    <name evidence="1" type="ORF">H1R20_g14462</name>
</gene>